<comment type="catalytic activity">
    <reaction evidence="3">
        <text>adenosylcob(III)inamide + GTP = adenosylcob(III)inamide phosphate + GDP + H(+)</text>
        <dbReference type="Rhea" id="RHEA:15765"/>
        <dbReference type="ChEBI" id="CHEBI:2480"/>
        <dbReference type="ChEBI" id="CHEBI:15378"/>
        <dbReference type="ChEBI" id="CHEBI:37565"/>
        <dbReference type="ChEBI" id="CHEBI:58189"/>
        <dbReference type="ChEBI" id="CHEBI:58502"/>
        <dbReference type="EC" id="2.7.1.156"/>
    </reaction>
</comment>
<dbReference type="EC" id="2.7.7.62" evidence="9"/>
<dbReference type="Proteomes" id="UP000321089">
    <property type="component" value="Unassembled WGS sequence"/>
</dbReference>
<dbReference type="AlphaFoldDB" id="A0A0A6PV98"/>
<evidence type="ECO:0000256" key="17">
    <source>
        <dbReference type="ARBA" id="ARBA00030571"/>
    </source>
</evidence>
<evidence type="ECO:0000256" key="10">
    <source>
        <dbReference type="ARBA" id="ARBA00022573"/>
    </source>
</evidence>
<dbReference type="EMBL" id="CP040626">
    <property type="protein sequence ID" value="QMW89501.1"/>
    <property type="molecule type" value="Genomic_DNA"/>
</dbReference>
<evidence type="ECO:0000256" key="16">
    <source>
        <dbReference type="ARBA" id="ARBA00029570"/>
    </source>
</evidence>
<dbReference type="PIRSF" id="PIRSF006135">
    <property type="entry name" value="CobU"/>
    <property type="match status" value="1"/>
</dbReference>
<evidence type="ECO:0000256" key="18">
    <source>
        <dbReference type="PIRSR" id="PIRSR006135-1"/>
    </source>
</evidence>
<keyword evidence="12 19" id="KW-0547">Nucleotide-binding</keyword>
<feature type="binding site" evidence="19">
    <location>
        <begin position="7"/>
        <end position="14"/>
    </location>
    <ligand>
        <name>GTP</name>
        <dbReference type="ChEBI" id="CHEBI:37565"/>
    </ligand>
</feature>
<dbReference type="SUPFAM" id="SSF52540">
    <property type="entry name" value="P-loop containing nucleoside triphosphate hydrolases"/>
    <property type="match status" value="1"/>
</dbReference>
<evidence type="ECO:0000256" key="1">
    <source>
        <dbReference type="ARBA" id="ARBA00000312"/>
    </source>
</evidence>
<evidence type="ECO:0000256" key="9">
    <source>
        <dbReference type="ARBA" id="ARBA00012523"/>
    </source>
</evidence>
<dbReference type="Proteomes" id="UP000515243">
    <property type="component" value="Chromosome 1"/>
</dbReference>
<comment type="pathway">
    <text evidence="6">Cofactor biosynthesis; adenosylcobalamin biosynthesis; adenosylcobalamin from cob(II)yrinate a,c-diamide: step 5/7.</text>
</comment>
<evidence type="ECO:0000313" key="24">
    <source>
        <dbReference type="Proteomes" id="UP000238081"/>
    </source>
</evidence>
<evidence type="ECO:0000256" key="6">
    <source>
        <dbReference type="ARBA" id="ARBA00005159"/>
    </source>
</evidence>
<dbReference type="PANTHER" id="PTHR34848:SF1">
    <property type="entry name" value="BIFUNCTIONAL ADENOSYLCOBALAMIN BIOSYNTHESIS PROTEIN COBU"/>
    <property type="match status" value="1"/>
</dbReference>
<keyword evidence="11 20" id="KW-0808">Transferase</keyword>
<dbReference type="RefSeq" id="WP_002582938.1">
    <property type="nucleotide sequence ID" value="NZ_AP019716.1"/>
</dbReference>
<evidence type="ECO:0000256" key="14">
    <source>
        <dbReference type="ARBA" id="ARBA00022840"/>
    </source>
</evidence>
<keyword evidence="21" id="KW-0548">Nucleotidyltransferase</keyword>
<dbReference type="GeneID" id="92942610"/>
<evidence type="ECO:0000313" key="27">
    <source>
        <dbReference type="Proteomes" id="UP000515243"/>
    </source>
</evidence>
<name>A0A0A6PV98_CLOBU</name>
<dbReference type="GO" id="GO:0005525">
    <property type="term" value="F:GTP binding"/>
    <property type="evidence" value="ECO:0007669"/>
    <property type="project" value="UniProtKB-KW"/>
</dbReference>
<dbReference type="Gene3D" id="3.40.50.300">
    <property type="entry name" value="P-loop containing nucleotide triphosphate hydrolases"/>
    <property type="match status" value="1"/>
</dbReference>
<feature type="binding site" evidence="19">
    <location>
        <position position="81"/>
    </location>
    <ligand>
        <name>GTP</name>
        <dbReference type="ChEBI" id="CHEBI:37565"/>
    </ligand>
</feature>
<evidence type="ECO:0000256" key="19">
    <source>
        <dbReference type="PIRSR" id="PIRSR006135-2"/>
    </source>
</evidence>
<evidence type="ECO:0000313" key="25">
    <source>
        <dbReference type="Proteomes" id="UP000321089"/>
    </source>
</evidence>
<dbReference type="PANTHER" id="PTHR34848">
    <property type="match status" value="1"/>
</dbReference>
<comment type="similarity">
    <text evidence="7">Belongs to the CobU/CobP family.</text>
</comment>
<keyword evidence="13 20" id="KW-0418">Kinase</keyword>
<dbReference type="CDD" id="cd00544">
    <property type="entry name" value="CobU"/>
    <property type="match status" value="1"/>
</dbReference>
<evidence type="ECO:0000256" key="13">
    <source>
        <dbReference type="ARBA" id="ARBA00022777"/>
    </source>
</evidence>
<accession>A0A0A6PV98</accession>
<dbReference type="EMBL" id="BKBC01000017">
    <property type="protein sequence ID" value="GEQ21093.1"/>
    <property type="molecule type" value="Genomic_DNA"/>
</dbReference>
<reference evidence="20 25" key="3">
    <citation type="submission" date="2019-07" db="EMBL/GenBank/DDBJ databases">
        <title>Whole genome shotgun sequence of Clostridium butyricum NBRC 3858.</title>
        <authorList>
            <person name="Hosoyama A."/>
            <person name="Uohara A."/>
            <person name="Ohji S."/>
            <person name="Ichikawa N."/>
        </authorList>
    </citation>
    <scope>NUCLEOTIDE SEQUENCE [LARGE SCALE GENOMIC DNA]</scope>
    <source>
        <strain evidence="20 25">NBRC 3858</strain>
    </source>
</reference>
<feature type="binding site" evidence="19">
    <location>
        <begin position="50"/>
        <end position="53"/>
    </location>
    <ligand>
        <name>GTP</name>
        <dbReference type="ChEBI" id="CHEBI:37565"/>
    </ligand>
</feature>
<evidence type="ECO:0000256" key="3">
    <source>
        <dbReference type="ARBA" id="ARBA00001522"/>
    </source>
</evidence>
<evidence type="ECO:0000313" key="23">
    <source>
        <dbReference type="EMBL" id="QMW89501.1"/>
    </source>
</evidence>
<evidence type="ECO:0000313" key="20">
    <source>
        <dbReference type="EMBL" id="GEQ21093.1"/>
    </source>
</evidence>
<dbReference type="EMBL" id="LRDH01000095">
    <property type="protein sequence ID" value="PPV16004.1"/>
    <property type="molecule type" value="Genomic_DNA"/>
</dbReference>
<evidence type="ECO:0000256" key="15">
    <source>
        <dbReference type="ARBA" id="ARBA00023134"/>
    </source>
</evidence>
<keyword evidence="10" id="KW-0169">Cobalamin biosynthesis</keyword>
<evidence type="ECO:0000256" key="2">
    <source>
        <dbReference type="ARBA" id="ARBA00000711"/>
    </source>
</evidence>
<dbReference type="Proteomes" id="UP000474042">
    <property type="component" value="Unassembled WGS sequence"/>
</dbReference>
<proteinExistence type="inferred from homology"/>
<evidence type="ECO:0000256" key="8">
    <source>
        <dbReference type="ARBA" id="ARBA00012016"/>
    </source>
</evidence>
<gene>
    <name evidence="20" type="primary">cobU</name>
    <name evidence="22" type="ORF">AWN73_10660</name>
    <name evidence="20" type="ORF">CBU02nite_15990</name>
    <name evidence="23" type="ORF">FF104_00595</name>
    <name evidence="21" type="ORF">GND98_012010</name>
</gene>
<evidence type="ECO:0000256" key="7">
    <source>
        <dbReference type="ARBA" id="ARBA00007490"/>
    </source>
</evidence>
<dbReference type="EMBL" id="WOFV02000037">
    <property type="protein sequence ID" value="NAS18574.1"/>
    <property type="molecule type" value="Genomic_DNA"/>
</dbReference>
<evidence type="ECO:0000313" key="26">
    <source>
        <dbReference type="Proteomes" id="UP000474042"/>
    </source>
</evidence>
<dbReference type="OrthoDB" id="9799422at2"/>
<dbReference type="KEGG" id="cbut:ATN24_00855"/>
<dbReference type="InterPro" id="IPR003203">
    <property type="entry name" value="CobU/CobP"/>
</dbReference>
<dbReference type="EC" id="2.7.1.156" evidence="8"/>
<dbReference type="GO" id="GO:0005524">
    <property type="term" value="F:ATP binding"/>
    <property type="evidence" value="ECO:0007669"/>
    <property type="project" value="UniProtKB-KW"/>
</dbReference>
<reference evidence="22 24" key="1">
    <citation type="submission" date="2016-01" db="EMBL/GenBank/DDBJ databases">
        <title>Characterization of the Clostridium difficile lineages that are prevalent in Hong Kong and China.</title>
        <authorList>
            <person name="Kwok J.S.-L."/>
            <person name="Lam W.-Y."/>
            <person name="Ip M."/>
            <person name="Chan T.-F."/>
            <person name="Hawkey P.M."/>
            <person name="Tsui S.K.-W."/>
        </authorList>
    </citation>
    <scope>NUCLEOTIDE SEQUENCE [LARGE SCALE GENOMIC DNA]</scope>
    <source>
        <strain evidence="22 24">300064</strain>
    </source>
</reference>
<keyword evidence="15 19" id="KW-0342">GTP-binding</keyword>
<comment type="catalytic activity">
    <reaction evidence="2">
        <text>adenosylcob(III)inamide phosphate + GTP + H(+) = adenosylcob(III)inamide-GDP + diphosphate</text>
        <dbReference type="Rhea" id="RHEA:22712"/>
        <dbReference type="ChEBI" id="CHEBI:15378"/>
        <dbReference type="ChEBI" id="CHEBI:33019"/>
        <dbReference type="ChEBI" id="CHEBI:37565"/>
        <dbReference type="ChEBI" id="CHEBI:58502"/>
        <dbReference type="ChEBI" id="CHEBI:60487"/>
        <dbReference type="EC" id="2.7.7.62"/>
    </reaction>
</comment>
<sequence length="173" mass="19514">MLTLITGGSGSGKSEFAEDLSVSYKSNNLIYIATMFLYDNESLKKVERHKRMRDHKNFKTIECFKNLKSLFISNNSTVLIDCMSNLVANEMYLEGGAKDKTVQEVIRGIESINNQAENLVIVTNEVFSDGIVYDDDTMRYIRNLGEINKEIGKKADNVVEVVYSIPIFHKGGI</sequence>
<evidence type="ECO:0000313" key="21">
    <source>
        <dbReference type="EMBL" id="NAS18574.1"/>
    </source>
</evidence>
<keyword evidence="14" id="KW-0067">ATP-binding</keyword>
<reference evidence="23 27" key="2">
    <citation type="submission" date="2019-05" db="EMBL/GenBank/DDBJ databases">
        <authorList>
            <person name="Schori C."/>
            <person name="Ahrens C."/>
        </authorList>
    </citation>
    <scope>NUCLEOTIDE SEQUENCE [LARGE SCALE GENOMIC DNA]</scope>
    <source>
        <strain evidence="23 27">DSM 10702</strain>
    </source>
</reference>
<feature type="active site" description="GMP-histidine intermediate" evidence="18">
    <location>
        <position position="49"/>
    </location>
</feature>
<comment type="function">
    <text evidence="4">Catalyzes ATP-dependent phosphorylation of adenosylcobinamide and addition of GMP to adenosylcobinamide phosphate.</text>
</comment>
<dbReference type="Pfam" id="PF02283">
    <property type="entry name" value="CobU"/>
    <property type="match status" value="1"/>
</dbReference>
<dbReference type="Proteomes" id="UP000238081">
    <property type="component" value="Unassembled WGS sequence"/>
</dbReference>
<evidence type="ECO:0000256" key="4">
    <source>
        <dbReference type="ARBA" id="ARBA00003889"/>
    </source>
</evidence>
<reference evidence="21 26" key="4">
    <citation type="submission" date="2020-01" db="EMBL/GenBank/DDBJ databases">
        <title>Genome sequence of a 1,3-propanediol producer, Clostridium butyricum S3.</title>
        <authorList>
            <person name="Zhou J."/>
        </authorList>
    </citation>
    <scope>NUCLEOTIDE SEQUENCE [LARGE SCALE GENOMIC DNA]</scope>
    <source>
        <strain evidence="21 26">S3</strain>
    </source>
</reference>
<evidence type="ECO:0000256" key="5">
    <source>
        <dbReference type="ARBA" id="ARBA00004692"/>
    </source>
</evidence>
<dbReference type="GO" id="GO:0009236">
    <property type="term" value="P:cobalamin biosynthetic process"/>
    <property type="evidence" value="ECO:0007669"/>
    <property type="project" value="UniProtKB-UniPathway"/>
</dbReference>
<organism evidence="22 24">
    <name type="scientific">Clostridium butyricum</name>
    <dbReference type="NCBI Taxonomy" id="1492"/>
    <lineage>
        <taxon>Bacteria</taxon>
        <taxon>Bacillati</taxon>
        <taxon>Bacillota</taxon>
        <taxon>Clostridia</taxon>
        <taxon>Eubacteriales</taxon>
        <taxon>Clostridiaceae</taxon>
        <taxon>Clostridium</taxon>
    </lineage>
</organism>
<evidence type="ECO:0000313" key="22">
    <source>
        <dbReference type="EMBL" id="PPV16004.1"/>
    </source>
</evidence>
<comment type="pathway">
    <text evidence="5">Cofactor biosynthesis; adenosylcobalamin biosynthesis; adenosylcobalamin from cob(II)yrinate a,c-diamide: step 6/7.</text>
</comment>
<dbReference type="UniPathway" id="UPA00148">
    <property type="reaction ID" value="UER00236"/>
</dbReference>
<comment type="catalytic activity">
    <reaction evidence="1">
        <text>adenosylcob(III)inamide + ATP = adenosylcob(III)inamide phosphate + ADP + H(+)</text>
        <dbReference type="Rhea" id="RHEA:15769"/>
        <dbReference type="ChEBI" id="CHEBI:2480"/>
        <dbReference type="ChEBI" id="CHEBI:15378"/>
        <dbReference type="ChEBI" id="CHEBI:30616"/>
        <dbReference type="ChEBI" id="CHEBI:58502"/>
        <dbReference type="ChEBI" id="CHEBI:456216"/>
        <dbReference type="EC" id="2.7.1.156"/>
    </reaction>
</comment>
<feature type="binding site" evidence="19">
    <location>
        <position position="62"/>
    </location>
    <ligand>
        <name>GTP</name>
        <dbReference type="ChEBI" id="CHEBI:37565"/>
    </ligand>
</feature>
<protein>
    <recommendedName>
        <fullName evidence="16">Adenosylcobinamide kinase</fullName>
        <ecNumber evidence="8">2.7.1.156</ecNumber>
        <ecNumber evidence="9">2.7.7.62</ecNumber>
    </recommendedName>
    <alternativeName>
        <fullName evidence="17">Adenosylcobinamide-phosphate guanylyltransferase</fullName>
    </alternativeName>
</protein>
<dbReference type="GO" id="GO:0008820">
    <property type="term" value="F:cobinamide phosphate guanylyltransferase activity"/>
    <property type="evidence" value="ECO:0007669"/>
    <property type="project" value="UniProtKB-EC"/>
</dbReference>
<evidence type="ECO:0000256" key="11">
    <source>
        <dbReference type="ARBA" id="ARBA00022679"/>
    </source>
</evidence>
<dbReference type="GO" id="GO:0043752">
    <property type="term" value="F:adenosylcobinamide kinase activity"/>
    <property type="evidence" value="ECO:0007669"/>
    <property type="project" value="UniProtKB-EC"/>
</dbReference>
<dbReference type="InterPro" id="IPR027417">
    <property type="entry name" value="P-loop_NTPase"/>
</dbReference>
<evidence type="ECO:0000256" key="12">
    <source>
        <dbReference type="ARBA" id="ARBA00022741"/>
    </source>
</evidence>